<evidence type="ECO:0000313" key="2">
    <source>
        <dbReference type="Proteomes" id="UP001054857"/>
    </source>
</evidence>
<keyword evidence="2" id="KW-1185">Reference proteome</keyword>
<dbReference type="AlphaFoldDB" id="A0AAD3HJ54"/>
<comment type="caution">
    <text evidence="1">The sequence shown here is derived from an EMBL/GenBank/DDBJ whole genome shotgun (WGS) entry which is preliminary data.</text>
</comment>
<organism evidence="1 2">
    <name type="scientific">Astrephomene gubernaculifera</name>
    <dbReference type="NCBI Taxonomy" id="47775"/>
    <lineage>
        <taxon>Eukaryota</taxon>
        <taxon>Viridiplantae</taxon>
        <taxon>Chlorophyta</taxon>
        <taxon>core chlorophytes</taxon>
        <taxon>Chlorophyceae</taxon>
        <taxon>CS clade</taxon>
        <taxon>Chlamydomonadales</taxon>
        <taxon>Astrephomenaceae</taxon>
        <taxon>Astrephomene</taxon>
    </lineage>
</organism>
<dbReference type="PANTHER" id="PTHR36773:SF1">
    <property type="entry name" value="EXPRESSED PROTEIN"/>
    <property type="match status" value="1"/>
</dbReference>
<dbReference type="EMBL" id="BMAR01000005">
    <property type="protein sequence ID" value="GFR43279.1"/>
    <property type="molecule type" value="Genomic_DNA"/>
</dbReference>
<proteinExistence type="predicted"/>
<reference evidence="1 2" key="1">
    <citation type="journal article" date="2021" name="Sci. Rep.">
        <title>Genome sequencing of the multicellular alga Astrephomene provides insights into convergent evolution of germ-soma differentiation.</title>
        <authorList>
            <person name="Yamashita S."/>
            <person name="Yamamoto K."/>
            <person name="Matsuzaki R."/>
            <person name="Suzuki S."/>
            <person name="Yamaguchi H."/>
            <person name="Hirooka S."/>
            <person name="Minakuchi Y."/>
            <person name="Miyagishima S."/>
            <person name="Kawachi M."/>
            <person name="Toyoda A."/>
            <person name="Nozaki H."/>
        </authorList>
    </citation>
    <scope>NUCLEOTIDE SEQUENCE [LARGE SCALE GENOMIC DNA]</scope>
    <source>
        <strain evidence="1 2">NIES-4017</strain>
    </source>
</reference>
<dbReference type="PANTHER" id="PTHR36773">
    <property type="entry name" value="EXPRESSED PROTEIN"/>
    <property type="match status" value="1"/>
</dbReference>
<protein>
    <submittedName>
        <fullName evidence="1">Uncharacterized protein</fullName>
    </submittedName>
</protein>
<dbReference type="Proteomes" id="UP001054857">
    <property type="component" value="Unassembled WGS sequence"/>
</dbReference>
<accession>A0AAD3HJ54</accession>
<evidence type="ECO:0000313" key="1">
    <source>
        <dbReference type="EMBL" id="GFR43279.1"/>
    </source>
</evidence>
<sequence length="136" mass="15157">MDGPQLSDQQLRELGVTFHEPTLPAIRETVVIEGRRCRVFRSEAERKASLEACKVEVVKNCLNGARSSCVMKAMDTCRGPAWRRWLPFLPGAKDPRNMEACEARVVEECLSGAAEGCTTHAAQLCAQSHPSRMWLE</sequence>
<name>A0AAD3HJ54_9CHLO</name>
<gene>
    <name evidence="1" type="ORF">Agub_g4344</name>
</gene>